<dbReference type="AlphaFoldDB" id="A0A381EG77"/>
<dbReference type="RefSeq" id="WP_115612694.1">
    <property type="nucleotide sequence ID" value="NZ_JBHLZC010000001.1"/>
</dbReference>
<dbReference type="Gene3D" id="3.20.20.70">
    <property type="entry name" value="Aldolase class I"/>
    <property type="match status" value="1"/>
</dbReference>
<dbReference type="InterPro" id="IPR002220">
    <property type="entry name" value="DapA-like"/>
</dbReference>
<protein>
    <submittedName>
        <fullName evidence="7">Dihydrodipicolinate synthase</fullName>
        <ecNumber evidence="7">4.3.3.7</ecNumber>
    </submittedName>
</protein>
<keyword evidence="8" id="KW-1185">Reference proteome</keyword>
<dbReference type="EC" id="4.3.3.7" evidence="7"/>
<dbReference type="OrthoDB" id="9782828at2"/>
<dbReference type="PANTHER" id="PTHR12128">
    <property type="entry name" value="DIHYDRODIPICOLINATE SYNTHASE"/>
    <property type="match status" value="1"/>
</dbReference>
<dbReference type="InterPro" id="IPR020625">
    <property type="entry name" value="Schiff_base-form_aldolases_AS"/>
</dbReference>
<feature type="binding site" evidence="6">
    <location>
        <position position="206"/>
    </location>
    <ligand>
        <name>pyruvate</name>
        <dbReference type="ChEBI" id="CHEBI:15361"/>
    </ligand>
</feature>
<feature type="active site" description="Proton donor/acceptor" evidence="5">
    <location>
        <position position="134"/>
    </location>
</feature>
<dbReference type="Pfam" id="PF00701">
    <property type="entry name" value="DHDPS"/>
    <property type="match status" value="1"/>
</dbReference>
<feature type="active site" description="Schiff-base intermediate with substrate" evidence="5">
    <location>
        <position position="162"/>
    </location>
</feature>
<dbReference type="SMART" id="SM01130">
    <property type="entry name" value="DHDPS"/>
    <property type="match status" value="1"/>
</dbReference>
<dbReference type="PRINTS" id="PR00146">
    <property type="entry name" value="DHPICSNTHASE"/>
</dbReference>
<name>A0A381EG77_9GAMM</name>
<evidence type="ECO:0000256" key="4">
    <source>
        <dbReference type="PIRNR" id="PIRNR001365"/>
    </source>
</evidence>
<evidence type="ECO:0000256" key="3">
    <source>
        <dbReference type="ARBA" id="ARBA00023270"/>
    </source>
</evidence>
<proteinExistence type="inferred from homology"/>
<evidence type="ECO:0000256" key="2">
    <source>
        <dbReference type="ARBA" id="ARBA00023239"/>
    </source>
</evidence>
<dbReference type="PANTHER" id="PTHR12128:SF66">
    <property type="entry name" value="4-HYDROXY-2-OXOGLUTARATE ALDOLASE, MITOCHONDRIAL"/>
    <property type="match status" value="1"/>
</dbReference>
<keyword evidence="2 4" id="KW-0456">Lyase</keyword>
<dbReference type="EMBL" id="UFUW01000001">
    <property type="protein sequence ID" value="SUX25767.1"/>
    <property type="molecule type" value="Genomic_DNA"/>
</dbReference>
<organism evidence="7 8">
    <name type="scientific">Cardiobacterium valvarum</name>
    <dbReference type="NCBI Taxonomy" id="194702"/>
    <lineage>
        <taxon>Bacteria</taxon>
        <taxon>Pseudomonadati</taxon>
        <taxon>Pseudomonadota</taxon>
        <taxon>Gammaproteobacteria</taxon>
        <taxon>Cardiobacteriales</taxon>
        <taxon>Cardiobacteriaceae</taxon>
        <taxon>Cardiobacterium</taxon>
    </lineage>
</organism>
<dbReference type="PIRSF" id="PIRSF001365">
    <property type="entry name" value="DHDPS"/>
    <property type="match status" value="1"/>
</dbReference>
<dbReference type="Proteomes" id="UP000254572">
    <property type="component" value="Unassembled WGS sequence"/>
</dbReference>
<dbReference type="CDD" id="cd00408">
    <property type="entry name" value="DHDPS-like"/>
    <property type="match status" value="1"/>
</dbReference>
<evidence type="ECO:0000256" key="5">
    <source>
        <dbReference type="PIRSR" id="PIRSR001365-1"/>
    </source>
</evidence>
<dbReference type="InterPro" id="IPR013785">
    <property type="entry name" value="Aldolase_TIM"/>
</dbReference>
<gene>
    <name evidence="7" type="primary">dapA_2</name>
    <name evidence="7" type="ORF">NCTC13294_02656</name>
</gene>
<reference evidence="7 8" key="1">
    <citation type="submission" date="2018-06" db="EMBL/GenBank/DDBJ databases">
        <authorList>
            <consortium name="Pathogen Informatics"/>
            <person name="Doyle S."/>
        </authorList>
    </citation>
    <scope>NUCLEOTIDE SEQUENCE [LARGE SCALE GENOMIC DNA]</scope>
    <source>
        <strain evidence="7 8">NCTC13294</strain>
    </source>
</reference>
<evidence type="ECO:0000256" key="6">
    <source>
        <dbReference type="PIRSR" id="PIRSR001365-2"/>
    </source>
</evidence>
<comment type="similarity">
    <text evidence="1 4">Belongs to the DapA family.</text>
</comment>
<evidence type="ECO:0000313" key="7">
    <source>
        <dbReference type="EMBL" id="SUX25767.1"/>
    </source>
</evidence>
<dbReference type="PROSITE" id="PS00666">
    <property type="entry name" value="DHDPS_2"/>
    <property type="match status" value="1"/>
</dbReference>
<dbReference type="GO" id="GO:0044281">
    <property type="term" value="P:small molecule metabolic process"/>
    <property type="evidence" value="ECO:0007669"/>
    <property type="project" value="UniProtKB-ARBA"/>
</dbReference>
<dbReference type="SUPFAM" id="SSF51569">
    <property type="entry name" value="Aldolase"/>
    <property type="match status" value="1"/>
</dbReference>
<keyword evidence="3" id="KW-0704">Schiff base</keyword>
<evidence type="ECO:0000256" key="1">
    <source>
        <dbReference type="ARBA" id="ARBA00007592"/>
    </source>
</evidence>
<dbReference type="GO" id="GO:0008840">
    <property type="term" value="F:4-hydroxy-tetrahydrodipicolinate synthase activity"/>
    <property type="evidence" value="ECO:0007669"/>
    <property type="project" value="UniProtKB-EC"/>
</dbReference>
<accession>A0A381EG77</accession>
<sequence>MTPAKEAYVALVTCFNDDETINYAATRRQVQRQIAAGNNLLCCGTNGDFSALTFEEKVQLTGEVVAEAGGKVKVIVNAGMPATFETLKLAKAFDALGVDGIAVITPFFIACTQDGLIRHFSTIADGVEAPVYLYDIPARTQNHIEPATARALAAHGNIKGIKDSGGAKETLEAYLQVGHDVPGFDVYSGPDHLVHWALANGARGCISGLGNVMPDVLAAIITAYNRGDEAAASAAQEKYTALRTDLYKLGYPPAMVKRALWVMDHSVGASRQPAMVKRALWVMDHSVGASRQPALLPNDAQDQAIAAILKQHGLLA</sequence>
<evidence type="ECO:0000313" key="8">
    <source>
        <dbReference type="Proteomes" id="UP000254572"/>
    </source>
</evidence>